<evidence type="ECO:0000313" key="3">
    <source>
        <dbReference type="EnsemblPlants" id="ORUFI12G15780.1"/>
    </source>
</evidence>
<dbReference type="PANTHER" id="PTHR33155">
    <property type="entry name" value="FANTASTIC FOUR-LIKE PROTEIN (DUF3049)"/>
    <property type="match status" value="1"/>
</dbReference>
<dbReference type="Pfam" id="PF11250">
    <property type="entry name" value="FAF"/>
    <property type="match status" value="2"/>
</dbReference>
<dbReference type="AlphaFoldDB" id="A0A0E0RI56"/>
<dbReference type="Gramene" id="ORUFI12G15780.1">
    <property type="protein sequence ID" value="ORUFI12G15780.1"/>
    <property type="gene ID" value="ORUFI12G15780"/>
</dbReference>
<evidence type="ECO:0000313" key="4">
    <source>
        <dbReference type="Proteomes" id="UP000008022"/>
    </source>
</evidence>
<keyword evidence="4" id="KW-1185">Reference proteome</keyword>
<protein>
    <recommendedName>
        <fullName evidence="2">FAF domain-containing protein</fullName>
    </recommendedName>
</protein>
<dbReference type="HOGENOM" id="CLU_861623_0_0_1"/>
<sequence length="323" mass="36267">MCSEVLGFESGGSHVTMDILPHEVSEPESNLLDINEKRRLAKESRPPLPPAMPWRGKRIVLDRYDGRLIMSQVPTKLPFTLHASRVDGRLRLSCMHPSDSVDELKVASNGKKDVEDHAKGNHGEKNVEYISSKAKVGEGNNLTGCGRSSGNAMCSEVLGFESGRSHVTMDILPHEVSEPESNLLDIHKKRRLAKESRPPLPPAMPWRGKHIVLDRYDGRLIMSQVPTKLPFTLHASRVDGRLRLSCLHPSDSVDELKGGKKDVEDHAKGNHGTLHTALNCNYPKSINFERKYESFFTHWILTNLVKRIVGYYINSTTCTFLYN</sequence>
<dbReference type="InterPro" id="IPR046431">
    <property type="entry name" value="FAF_dom"/>
</dbReference>
<accession>A0A0E0RI56</accession>
<feature type="domain" description="FAF" evidence="2">
    <location>
        <begin position="201"/>
        <end position="245"/>
    </location>
</feature>
<comment type="similarity">
    <text evidence="1">Belongs to the fantastic four family.</text>
</comment>
<reference evidence="4" key="1">
    <citation type="submission" date="2013-06" db="EMBL/GenBank/DDBJ databases">
        <authorList>
            <person name="Zhao Q."/>
        </authorList>
    </citation>
    <scope>NUCLEOTIDE SEQUENCE</scope>
    <source>
        <strain evidence="4">cv. W1943</strain>
    </source>
</reference>
<dbReference type="OMA" id="AGHVAME"/>
<evidence type="ECO:0000256" key="1">
    <source>
        <dbReference type="ARBA" id="ARBA00008690"/>
    </source>
</evidence>
<feature type="domain" description="FAF" evidence="2">
    <location>
        <begin position="61"/>
        <end position="93"/>
    </location>
</feature>
<dbReference type="EnsemblPlants" id="ORUFI12G15780.1">
    <property type="protein sequence ID" value="ORUFI12G15780.1"/>
    <property type="gene ID" value="ORUFI12G15780"/>
</dbReference>
<dbReference type="PANTHER" id="PTHR33155:SF27">
    <property type="entry name" value="FANTASTIC FOUR-LIKE PROTEIN (DUF3049)"/>
    <property type="match status" value="1"/>
</dbReference>
<proteinExistence type="inferred from homology"/>
<dbReference type="Proteomes" id="UP000008022">
    <property type="component" value="Unassembled WGS sequence"/>
</dbReference>
<organism evidence="3 4">
    <name type="scientific">Oryza rufipogon</name>
    <name type="common">Brownbeard rice</name>
    <name type="synonym">Asian wild rice</name>
    <dbReference type="NCBI Taxonomy" id="4529"/>
    <lineage>
        <taxon>Eukaryota</taxon>
        <taxon>Viridiplantae</taxon>
        <taxon>Streptophyta</taxon>
        <taxon>Embryophyta</taxon>
        <taxon>Tracheophyta</taxon>
        <taxon>Spermatophyta</taxon>
        <taxon>Magnoliopsida</taxon>
        <taxon>Liliopsida</taxon>
        <taxon>Poales</taxon>
        <taxon>Poaceae</taxon>
        <taxon>BOP clade</taxon>
        <taxon>Oryzoideae</taxon>
        <taxon>Oryzeae</taxon>
        <taxon>Oryzinae</taxon>
        <taxon>Oryza</taxon>
    </lineage>
</organism>
<dbReference type="InterPro" id="IPR021410">
    <property type="entry name" value="FAF"/>
</dbReference>
<evidence type="ECO:0000259" key="2">
    <source>
        <dbReference type="Pfam" id="PF11250"/>
    </source>
</evidence>
<name>A0A0E0RI56_ORYRU</name>
<reference evidence="3" key="2">
    <citation type="submission" date="2015-06" db="UniProtKB">
        <authorList>
            <consortium name="EnsemblPlants"/>
        </authorList>
    </citation>
    <scope>IDENTIFICATION</scope>
</reference>